<keyword evidence="3" id="KW-1185">Reference proteome</keyword>
<comment type="caution">
    <text evidence="2">The sequence shown here is derived from an EMBL/GenBank/DDBJ whole genome shotgun (WGS) entry which is preliminary data.</text>
</comment>
<organism evidence="2 3">
    <name type="scientific">Gaopeijia maritima</name>
    <dbReference type="NCBI Taxonomy" id="3119007"/>
    <lineage>
        <taxon>Bacteria</taxon>
        <taxon>Pseudomonadati</taxon>
        <taxon>Gemmatimonadota</taxon>
        <taxon>Longimicrobiia</taxon>
        <taxon>Gaopeijiales</taxon>
        <taxon>Gaopeijiaceae</taxon>
        <taxon>Gaopeijia</taxon>
    </lineage>
</organism>
<evidence type="ECO:0000313" key="2">
    <source>
        <dbReference type="EMBL" id="MEK9502420.1"/>
    </source>
</evidence>
<evidence type="ECO:0000256" key="1">
    <source>
        <dbReference type="SAM" id="Phobius"/>
    </source>
</evidence>
<keyword evidence="1" id="KW-0812">Transmembrane</keyword>
<dbReference type="RefSeq" id="WP_405283944.1">
    <property type="nucleotide sequence ID" value="NZ_CP144380.1"/>
</dbReference>
<dbReference type="Proteomes" id="UP001484239">
    <property type="component" value="Unassembled WGS sequence"/>
</dbReference>
<accession>A0ABU9EEQ6</accession>
<feature type="transmembrane region" description="Helical" evidence="1">
    <location>
        <begin position="37"/>
        <end position="58"/>
    </location>
</feature>
<protein>
    <submittedName>
        <fullName evidence="2">Uncharacterized protein</fullName>
    </submittedName>
</protein>
<dbReference type="EMBL" id="JBBHLI010000011">
    <property type="protein sequence ID" value="MEK9502420.1"/>
    <property type="molecule type" value="Genomic_DNA"/>
</dbReference>
<proteinExistence type="predicted"/>
<sequence length="68" mass="7178">MTGVIEYLLANPIFLVPILLMAAMVVWAVLKRLLKMAAVVVIAGAMYVALVEHFGSGVDLSGLPGLPL</sequence>
<keyword evidence="1" id="KW-1133">Transmembrane helix</keyword>
<reference evidence="2 3" key="1">
    <citation type="submission" date="2024-02" db="EMBL/GenBank/DDBJ databases">
        <title>A novel Gemmatimonadota bacterium.</title>
        <authorList>
            <person name="Du Z.-J."/>
            <person name="Ye Y.-Q."/>
        </authorList>
    </citation>
    <scope>NUCLEOTIDE SEQUENCE [LARGE SCALE GENOMIC DNA]</scope>
    <source>
        <strain evidence="2 3">DH-20</strain>
    </source>
</reference>
<evidence type="ECO:0000313" key="3">
    <source>
        <dbReference type="Proteomes" id="UP001484239"/>
    </source>
</evidence>
<keyword evidence="1" id="KW-0472">Membrane</keyword>
<feature type="transmembrane region" description="Helical" evidence="1">
    <location>
        <begin position="12"/>
        <end position="30"/>
    </location>
</feature>
<gene>
    <name evidence="2" type="ORF">WI372_15610</name>
</gene>
<name>A0ABU9EEQ6_9BACT</name>